<keyword evidence="2" id="KW-0812">Transmembrane</keyword>
<evidence type="ECO:0000313" key="7">
    <source>
        <dbReference type="EMBL" id="KGJ93194.1"/>
    </source>
</evidence>
<evidence type="ECO:0000256" key="2">
    <source>
        <dbReference type="ARBA" id="ARBA00022692"/>
    </source>
</evidence>
<dbReference type="Pfam" id="PF13675">
    <property type="entry name" value="PilJ"/>
    <property type="match status" value="2"/>
</dbReference>
<protein>
    <recommendedName>
        <fullName evidence="6">NarX-like N-terminal domain-containing protein</fullName>
    </recommendedName>
</protein>
<reference evidence="7 8" key="1">
    <citation type="submission" date="2014-08" db="EMBL/GenBank/DDBJ databases">
        <title>Genomic and Phenotypic Diversity of Colwellia psychrerythraea strains from Disparate Marine Basins.</title>
        <authorList>
            <person name="Techtmann S.M."/>
            <person name="Stelling S.C."/>
            <person name="Utturkar S.M."/>
            <person name="Alshibli N."/>
            <person name="Harris A."/>
            <person name="Brown S.D."/>
            <person name="Hazen T.C."/>
        </authorList>
    </citation>
    <scope>NUCLEOTIDE SEQUENCE [LARGE SCALE GENOMIC DNA]</scope>
    <source>
        <strain evidence="7 8">ND2E</strain>
    </source>
</reference>
<keyword evidence="3" id="KW-1133">Transmembrane helix</keyword>
<accession>A0A099KR19</accession>
<dbReference type="InterPro" id="IPR029095">
    <property type="entry name" value="NarX-like_N"/>
</dbReference>
<keyword evidence="4" id="KW-0472">Membrane</keyword>
<feature type="domain" description="NarX-like N-terminal" evidence="6">
    <location>
        <begin position="26"/>
        <end position="109"/>
    </location>
</feature>
<organism evidence="7 8">
    <name type="scientific">Colwellia psychrerythraea</name>
    <name type="common">Vibrio psychroerythus</name>
    <dbReference type="NCBI Taxonomy" id="28229"/>
    <lineage>
        <taxon>Bacteria</taxon>
        <taxon>Pseudomonadati</taxon>
        <taxon>Pseudomonadota</taxon>
        <taxon>Gammaproteobacteria</taxon>
        <taxon>Alteromonadales</taxon>
        <taxon>Colwelliaceae</taxon>
        <taxon>Colwellia</taxon>
    </lineage>
</organism>
<dbReference type="Gene3D" id="1.20.120.960">
    <property type="entry name" value="Histidine kinase NarX, sensor domain"/>
    <property type="match status" value="1"/>
</dbReference>
<gene>
    <name evidence="7" type="ORF">ND2E_2660</name>
</gene>
<dbReference type="AlphaFoldDB" id="A0A099KR19"/>
<dbReference type="RefSeq" id="WP_033093395.1">
    <property type="nucleotide sequence ID" value="NZ_JQED01000015.1"/>
</dbReference>
<dbReference type="InterPro" id="IPR042295">
    <property type="entry name" value="NarX-like_N_sf"/>
</dbReference>
<sequence length="275" mass="31107" precursor="true">MKAIFLLYVSLASSLLLISGSNTAHAQQLNLSQSINQAGLQRMLSQRMAKNYILLSQEIDTQSAANELDESSALFEENLFKLNASISNTDSKLALKKLKQSWYGFRQFVLSDANVQQTAQVVHRSTLLLKSAHALVLSLERSSRAQSDHLINVSGRQRMLSQRLAMLYYASNSGIEEKKFQQEMHKTSRQFGQALTKLLAAKENNSEINEALEEVNNQWSFYKTKFNGSNKGRFSPKTIQVVSESLLKEMNRITKLYEIESMAQAKYSTWIKPAN</sequence>
<evidence type="ECO:0000313" key="8">
    <source>
        <dbReference type="Proteomes" id="UP000029843"/>
    </source>
</evidence>
<proteinExistence type="predicted"/>
<dbReference type="Proteomes" id="UP000029843">
    <property type="component" value="Unassembled WGS sequence"/>
</dbReference>
<comment type="caution">
    <text evidence="7">The sequence shown here is derived from an EMBL/GenBank/DDBJ whole genome shotgun (WGS) entry which is preliminary data.</text>
</comment>
<feature type="chain" id="PRO_5001948813" description="NarX-like N-terminal domain-containing protein" evidence="5">
    <location>
        <begin position="27"/>
        <end position="275"/>
    </location>
</feature>
<evidence type="ECO:0000259" key="6">
    <source>
        <dbReference type="Pfam" id="PF13675"/>
    </source>
</evidence>
<evidence type="ECO:0000256" key="5">
    <source>
        <dbReference type="SAM" id="SignalP"/>
    </source>
</evidence>
<keyword evidence="5" id="KW-0732">Signal</keyword>
<feature type="domain" description="NarX-like N-terminal" evidence="6">
    <location>
        <begin position="148"/>
        <end position="226"/>
    </location>
</feature>
<comment type="subcellular location">
    <subcellularLocation>
        <location evidence="1">Membrane</location>
        <topology evidence="1">Multi-pass membrane protein</topology>
    </subcellularLocation>
</comment>
<evidence type="ECO:0000256" key="1">
    <source>
        <dbReference type="ARBA" id="ARBA00004141"/>
    </source>
</evidence>
<evidence type="ECO:0000256" key="4">
    <source>
        <dbReference type="ARBA" id="ARBA00023136"/>
    </source>
</evidence>
<name>A0A099KR19_COLPS</name>
<dbReference type="PATRIC" id="fig|28229.4.peg.1694"/>
<dbReference type="OrthoDB" id="952521at2"/>
<evidence type="ECO:0000256" key="3">
    <source>
        <dbReference type="ARBA" id="ARBA00022989"/>
    </source>
</evidence>
<dbReference type="EMBL" id="JQED01000015">
    <property type="protein sequence ID" value="KGJ93194.1"/>
    <property type="molecule type" value="Genomic_DNA"/>
</dbReference>
<dbReference type="GO" id="GO:0016020">
    <property type="term" value="C:membrane"/>
    <property type="evidence" value="ECO:0007669"/>
    <property type="project" value="UniProtKB-SubCell"/>
</dbReference>
<feature type="signal peptide" evidence="5">
    <location>
        <begin position="1"/>
        <end position="26"/>
    </location>
</feature>